<dbReference type="AlphaFoldDB" id="A0A4R8DVW4"/>
<dbReference type="Pfam" id="PF12704">
    <property type="entry name" value="MacB_PCD"/>
    <property type="match status" value="1"/>
</dbReference>
<evidence type="ECO:0000256" key="5">
    <source>
        <dbReference type="ARBA" id="ARBA00023136"/>
    </source>
</evidence>
<name>A0A4R8DVW4_9BACT</name>
<dbReference type="PANTHER" id="PTHR30572">
    <property type="entry name" value="MEMBRANE COMPONENT OF TRANSPORTER-RELATED"/>
    <property type="match status" value="1"/>
</dbReference>
<evidence type="ECO:0000256" key="4">
    <source>
        <dbReference type="ARBA" id="ARBA00022989"/>
    </source>
</evidence>
<dbReference type="Pfam" id="PF02687">
    <property type="entry name" value="FtsX"/>
    <property type="match status" value="2"/>
</dbReference>
<protein>
    <submittedName>
        <fullName evidence="10">ABC-type antimicrobial peptide transport system permease subunit</fullName>
    </submittedName>
</protein>
<dbReference type="InterPro" id="IPR003838">
    <property type="entry name" value="ABC3_permease_C"/>
</dbReference>
<dbReference type="Proteomes" id="UP000294498">
    <property type="component" value="Unassembled WGS sequence"/>
</dbReference>
<dbReference type="GO" id="GO:0005886">
    <property type="term" value="C:plasma membrane"/>
    <property type="evidence" value="ECO:0007669"/>
    <property type="project" value="UniProtKB-SubCell"/>
</dbReference>
<sequence length="795" mass="88782">MFASYLKTAWRALLRNKTSSLVNIGGLAVGMAAAMMIALWIVDELRFNRGFEHYDRIAQIYQHETENGKVETYKGLPLPLDKELKEHYGRIFKNIVITAWPLDATVAYGNKVLSESGHYMGAGTPELLSLRMIRGTRDGLKDPHSILLSASVAKAFFGDADPMNRMMKLQNEEDVKVTGVYADLPQNSDFSDLQFIAPWDLIGSSPWLQRNASVWDNNSFQILVQLADGVSLAEANAAIADIKHQHDPPEEKKYNARLFLHPMRDWHLRSNWENGVQTGGAIESVYLFGLIGVFVLLLACINFMNLSTARSEKRAREVGIRKTVGSPRGQLIYQFYIESFLVVGCAFAAALLLVQSSLPAFNDIAAKDIAIPWRAPWFWTADLAFVLLTGCIAGSYPALYLSAFKPVKVLKGRVRQASLPRKTLVVVQFCISLLLIIGTVVVYRQIGFTKDRPTGYDRSGLIMVEMKTMDFQGKFDLMRTELKRTGAVTEFAESSSPLMEIWQNDGGYSWLGKDPNVEGDFAHFYVTHEFGQTVGWQFVKGRNFSRAFASDSTAIVLNEAAIRFMGLHGDPIGMTVTWGTGVDAIHYHVIGVTRDMVMESPYEPVKQAIYNMGYRDTHWMIMRLSPQQSTAASLQAIEKVFKQYIPSAPFDYRFADQEYAVKFATEERIGKLAALLASLAIFISCLGLFGLASFVAEQRTKEIGVRKVLGASVFSLWRLLTGSFVGLVLVALCIAIPLSWMAMHRWLEQFPYHTGIDWWIFVAAGAGTVSITLATVTWQALRAALANPVRSLRAE</sequence>
<feature type="domain" description="MacB-like periplasmic core" evidence="9">
    <location>
        <begin position="20"/>
        <end position="241"/>
    </location>
</feature>
<evidence type="ECO:0000256" key="2">
    <source>
        <dbReference type="ARBA" id="ARBA00022475"/>
    </source>
</evidence>
<comment type="caution">
    <text evidence="10">The sequence shown here is derived from an EMBL/GenBank/DDBJ whole genome shotgun (WGS) entry which is preliminary data.</text>
</comment>
<proteinExistence type="inferred from homology"/>
<feature type="domain" description="ABC3 transporter permease C-terminal" evidence="8">
    <location>
        <begin position="290"/>
        <end position="400"/>
    </location>
</feature>
<evidence type="ECO:0000256" key="7">
    <source>
        <dbReference type="SAM" id="Phobius"/>
    </source>
</evidence>
<comment type="similarity">
    <text evidence="6">Belongs to the ABC-4 integral membrane protein family.</text>
</comment>
<evidence type="ECO:0000313" key="11">
    <source>
        <dbReference type="Proteomes" id="UP000294498"/>
    </source>
</evidence>
<evidence type="ECO:0000259" key="9">
    <source>
        <dbReference type="Pfam" id="PF12704"/>
    </source>
</evidence>
<evidence type="ECO:0000313" key="10">
    <source>
        <dbReference type="EMBL" id="TDX02349.1"/>
    </source>
</evidence>
<feature type="domain" description="ABC3 transporter permease C-terminal" evidence="8">
    <location>
        <begin position="675"/>
        <end position="786"/>
    </location>
</feature>
<evidence type="ECO:0000259" key="8">
    <source>
        <dbReference type="Pfam" id="PF02687"/>
    </source>
</evidence>
<dbReference type="GO" id="GO:0022857">
    <property type="term" value="F:transmembrane transporter activity"/>
    <property type="evidence" value="ECO:0007669"/>
    <property type="project" value="TreeGrafter"/>
</dbReference>
<feature type="transmembrane region" description="Helical" evidence="7">
    <location>
        <begin position="716"/>
        <end position="738"/>
    </location>
</feature>
<dbReference type="InterPro" id="IPR025857">
    <property type="entry name" value="MacB_PCD"/>
</dbReference>
<feature type="transmembrane region" description="Helical" evidence="7">
    <location>
        <begin position="672"/>
        <end position="695"/>
    </location>
</feature>
<organism evidence="10 11">
    <name type="scientific">Dinghuibacter silviterrae</name>
    <dbReference type="NCBI Taxonomy" id="1539049"/>
    <lineage>
        <taxon>Bacteria</taxon>
        <taxon>Pseudomonadati</taxon>
        <taxon>Bacteroidota</taxon>
        <taxon>Chitinophagia</taxon>
        <taxon>Chitinophagales</taxon>
        <taxon>Chitinophagaceae</taxon>
        <taxon>Dinghuibacter</taxon>
    </lineage>
</organism>
<feature type="transmembrane region" description="Helical" evidence="7">
    <location>
        <begin position="21"/>
        <end position="42"/>
    </location>
</feature>
<accession>A0A4R8DVW4</accession>
<evidence type="ECO:0000256" key="1">
    <source>
        <dbReference type="ARBA" id="ARBA00004651"/>
    </source>
</evidence>
<feature type="transmembrane region" description="Helical" evidence="7">
    <location>
        <begin position="383"/>
        <end position="403"/>
    </location>
</feature>
<feature type="transmembrane region" description="Helical" evidence="7">
    <location>
        <begin position="424"/>
        <end position="443"/>
    </location>
</feature>
<dbReference type="PANTHER" id="PTHR30572:SF4">
    <property type="entry name" value="ABC TRANSPORTER PERMEASE YTRF"/>
    <property type="match status" value="1"/>
</dbReference>
<evidence type="ECO:0000256" key="3">
    <source>
        <dbReference type="ARBA" id="ARBA00022692"/>
    </source>
</evidence>
<feature type="transmembrane region" description="Helical" evidence="7">
    <location>
        <begin position="758"/>
        <end position="781"/>
    </location>
</feature>
<feature type="transmembrane region" description="Helical" evidence="7">
    <location>
        <begin position="285"/>
        <end position="306"/>
    </location>
</feature>
<keyword evidence="11" id="KW-1185">Reference proteome</keyword>
<keyword evidence="2" id="KW-1003">Cell membrane</keyword>
<comment type="subcellular location">
    <subcellularLocation>
        <location evidence="1">Cell membrane</location>
        <topology evidence="1">Multi-pass membrane protein</topology>
    </subcellularLocation>
</comment>
<feature type="transmembrane region" description="Helical" evidence="7">
    <location>
        <begin position="331"/>
        <end position="354"/>
    </location>
</feature>
<dbReference type="OrthoDB" id="5933722at2"/>
<dbReference type="EMBL" id="SODV01000001">
    <property type="protein sequence ID" value="TDX02349.1"/>
    <property type="molecule type" value="Genomic_DNA"/>
</dbReference>
<keyword evidence="4 7" id="KW-1133">Transmembrane helix</keyword>
<reference evidence="10 11" key="1">
    <citation type="submission" date="2019-03" db="EMBL/GenBank/DDBJ databases">
        <title>Genomic Encyclopedia of Type Strains, Phase IV (KMG-IV): sequencing the most valuable type-strain genomes for metagenomic binning, comparative biology and taxonomic classification.</title>
        <authorList>
            <person name="Goeker M."/>
        </authorList>
    </citation>
    <scope>NUCLEOTIDE SEQUENCE [LARGE SCALE GENOMIC DNA]</scope>
    <source>
        <strain evidence="10 11">DSM 100059</strain>
    </source>
</reference>
<evidence type="ECO:0000256" key="6">
    <source>
        <dbReference type="ARBA" id="ARBA00038076"/>
    </source>
</evidence>
<keyword evidence="3 7" id="KW-0812">Transmembrane</keyword>
<keyword evidence="5 7" id="KW-0472">Membrane</keyword>
<dbReference type="InterPro" id="IPR050250">
    <property type="entry name" value="Macrolide_Exporter_MacB"/>
</dbReference>
<gene>
    <name evidence="10" type="ORF">EDB95_3407</name>
</gene>
<dbReference type="RefSeq" id="WP_133994966.1">
    <property type="nucleotide sequence ID" value="NZ_SODV01000001.1"/>
</dbReference>